<evidence type="ECO:0000256" key="1">
    <source>
        <dbReference type="SAM" id="MobiDB-lite"/>
    </source>
</evidence>
<proteinExistence type="predicted"/>
<protein>
    <submittedName>
        <fullName evidence="2">Uncharacterized protein</fullName>
    </submittedName>
</protein>
<comment type="caution">
    <text evidence="2">The sequence shown here is derived from an EMBL/GenBank/DDBJ whole genome shotgun (WGS) entry which is preliminary data.</text>
</comment>
<feature type="region of interest" description="Disordered" evidence="1">
    <location>
        <begin position="48"/>
        <end position="69"/>
    </location>
</feature>
<reference evidence="2 3" key="1">
    <citation type="submission" date="2019-05" db="EMBL/GenBank/DDBJ databases">
        <title>Another draft genome of Portunus trituberculatus and its Hox gene families provides insights of decapod evolution.</title>
        <authorList>
            <person name="Jeong J.-H."/>
            <person name="Song I."/>
            <person name="Kim S."/>
            <person name="Choi T."/>
            <person name="Kim D."/>
            <person name="Ryu S."/>
            <person name="Kim W."/>
        </authorList>
    </citation>
    <scope>NUCLEOTIDE SEQUENCE [LARGE SCALE GENOMIC DNA]</scope>
    <source>
        <tissue evidence="2">Muscle</tissue>
    </source>
</reference>
<gene>
    <name evidence="2" type="ORF">E2C01_082565</name>
</gene>
<evidence type="ECO:0000313" key="3">
    <source>
        <dbReference type="Proteomes" id="UP000324222"/>
    </source>
</evidence>
<dbReference type="EMBL" id="VSRR010075275">
    <property type="protein sequence ID" value="MPC87693.1"/>
    <property type="molecule type" value="Genomic_DNA"/>
</dbReference>
<name>A0A5B7IZL7_PORTR</name>
<dbReference type="AlphaFoldDB" id="A0A5B7IZL7"/>
<keyword evidence="3" id="KW-1185">Reference proteome</keyword>
<organism evidence="2 3">
    <name type="scientific">Portunus trituberculatus</name>
    <name type="common">Swimming crab</name>
    <name type="synonym">Neptunus trituberculatus</name>
    <dbReference type="NCBI Taxonomy" id="210409"/>
    <lineage>
        <taxon>Eukaryota</taxon>
        <taxon>Metazoa</taxon>
        <taxon>Ecdysozoa</taxon>
        <taxon>Arthropoda</taxon>
        <taxon>Crustacea</taxon>
        <taxon>Multicrustacea</taxon>
        <taxon>Malacostraca</taxon>
        <taxon>Eumalacostraca</taxon>
        <taxon>Eucarida</taxon>
        <taxon>Decapoda</taxon>
        <taxon>Pleocyemata</taxon>
        <taxon>Brachyura</taxon>
        <taxon>Eubrachyura</taxon>
        <taxon>Portunoidea</taxon>
        <taxon>Portunidae</taxon>
        <taxon>Portuninae</taxon>
        <taxon>Portunus</taxon>
    </lineage>
</organism>
<accession>A0A5B7IZL7</accession>
<sequence>MKEVSGSEVVEVSLSCDTTLLSPSRLRAQHSPLLLTAAAFSITLKVSCPSSHLPSGPKSTEEKQEEARN</sequence>
<evidence type="ECO:0000313" key="2">
    <source>
        <dbReference type="EMBL" id="MPC87693.1"/>
    </source>
</evidence>
<dbReference type="Proteomes" id="UP000324222">
    <property type="component" value="Unassembled WGS sequence"/>
</dbReference>
<feature type="compositionally biased region" description="Basic and acidic residues" evidence="1">
    <location>
        <begin position="59"/>
        <end position="69"/>
    </location>
</feature>